<reference evidence="1" key="1">
    <citation type="submission" date="2014-11" db="EMBL/GenBank/DDBJ databases">
        <authorList>
            <person name="Amaro Gonzalez C."/>
        </authorList>
    </citation>
    <scope>NUCLEOTIDE SEQUENCE</scope>
</reference>
<evidence type="ECO:0000313" key="1">
    <source>
        <dbReference type="EMBL" id="JAH28199.1"/>
    </source>
</evidence>
<protein>
    <submittedName>
        <fullName evidence="1">Uncharacterized protein</fullName>
    </submittedName>
</protein>
<reference evidence="1" key="2">
    <citation type="journal article" date="2015" name="Fish Shellfish Immunol.">
        <title>Early steps in the European eel (Anguilla anguilla)-Vibrio vulnificus interaction in the gills: Role of the RtxA13 toxin.</title>
        <authorList>
            <person name="Callol A."/>
            <person name="Pajuelo D."/>
            <person name="Ebbesson L."/>
            <person name="Teles M."/>
            <person name="MacKenzie S."/>
            <person name="Amaro C."/>
        </authorList>
    </citation>
    <scope>NUCLEOTIDE SEQUENCE</scope>
</reference>
<proteinExistence type="predicted"/>
<accession>A0A0E9RGG8</accession>
<name>A0A0E9RGG8_ANGAN</name>
<dbReference type="AlphaFoldDB" id="A0A0E9RGG8"/>
<organism evidence="1">
    <name type="scientific">Anguilla anguilla</name>
    <name type="common">European freshwater eel</name>
    <name type="synonym">Muraena anguilla</name>
    <dbReference type="NCBI Taxonomy" id="7936"/>
    <lineage>
        <taxon>Eukaryota</taxon>
        <taxon>Metazoa</taxon>
        <taxon>Chordata</taxon>
        <taxon>Craniata</taxon>
        <taxon>Vertebrata</taxon>
        <taxon>Euteleostomi</taxon>
        <taxon>Actinopterygii</taxon>
        <taxon>Neopterygii</taxon>
        <taxon>Teleostei</taxon>
        <taxon>Anguilliformes</taxon>
        <taxon>Anguillidae</taxon>
        <taxon>Anguilla</taxon>
    </lineage>
</organism>
<dbReference type="EMBL" id="GBXM01080378">
    <property type="protein sequence ID" value="JAH28199.1"/>
    <property type="molecule type" value="Transcribed_RNA"/>
</dbReference>
<sequence length="50" mass="5296">MFNTLSNGGLPTGCLPPLYLTLWAGQRAGEGACLFIVASIPSSWLIFTPL</sequence>